<reference evidence="1" key="1">
    <citation type="submission" date="2019-09" db="EMBL/GenBank/DDBJ databases">
        <authorList>
            <person name="Rodrigo-Torres L."/>
            <person name="Arahal R. D."/>
            <person name="Lucena T."/>
        </authorList>
    </citation>
    <scope>NUCLEOTIDE SEQUENCE</scope>
    <source>
        <strain evidence="1">ISS653</strain>
    </source>
</reference>
<protein>
    <submittedName>
        <fullName evidence="1">Maltose O-acetyltransferase</fullName>
        <ecNumber evidence="1">2.3.1.79</ecNumber>
    </submittedName>
</protein>
<accession>A0AC61YB25</accession>
<keyword evidence="2" id="KW-1185">Reference proteome</keyword>
<sequence>MKTEKEKMLAGEYFNPFDKELSKERLEARKLLHQLNHNAPENLQQQKQIIRKLLLNSSKATFIQPPFYCDYGYNIKAGKGVFFNFNCTLLDLANIEIGDKTMIGPNVQIYTAVHPTNADERATLVEKGQPVIIGKNVWIGGNATICPGVTIGDKSIIGAGSVVTKDIPANVMAAGNPCKVIKELE</sequence>
<keyword evidence="1" id="KW-0808">Transferase</keyword>
<keyword evidence="1" id="KW-0012">Acyltransferase</keyword>
<dbReference type="EC" id="2.3.1.79" evidence="1"/>
<comment type="caution">
    <text evidence="1">The sequence shown here is derived from an EMBL/GenBank/DDBJ whole genome shotgun (WGS) entry which is preliminary data.</text>
</comment>
<name>A0AC61YB25_9FLAO</name>
<organism evidence="1 2">
    <name type="scientific">Mesonia oceanica</name>
    <dbReference type="NCBI Taxonomy" id="2687242"/>
    <lineage>
        <taxon>Bacteria</taxon>
        <taxon>Pseudomonadati</taxon>
        <taxon>Bacteroidota</taxon>
        <taxon>Flavobacteriia</taxon>
        <taxon>Flavobacteriales</taxon>
        <taxon>Flavobacteriaceae</taxon>
        <taxon>Mesonia</taxon>
    </lineage>
</organism>
<evidence type="ECO:0000313" key="1">
    <source>
        <dbReference type="EMBL" id="VVV01694.1"/>
    </source>
</evidence>
<gene>
    <name evidence="1" type="primary">maa</name>
    <name evidence="1" type="ORF">FVB9532_02988</name>
</gene>
<evidence type="ECO:0000313" key="2">
    <source>
        <dbReference type="Proteomes" id="UP000356253"/>
    </source>
</evidence>
<dbReference type="Proteomes" id="UP000356253">
    <property type="component" value="Unassembled WGS sequence"/>
</dbReference>
<proteinExistence type="predicted"/>
<dbReference type="EMBL" id="CABVMM010000012">
    <property type="protein sequence ID" value="VVV01694.1"/>
    <property type="molecule type" value="Genomic_DNA"/>
</dbReference>